<dbReference type="OrthoDB" id="8437302at2"/>
<accession>A0A6I3W8I9</accession>
<dbReference type="InterPro" id="IPR036388">
    <property type="entry name" value="WH-like_DNA-bd_sf"/>
</dbReference>
<keyword evidence="7" id="KW-1185">Reference proteome</keyword>
<sequence>MDVRDLEYVIAVEQCGTIGKAADMLGLTQPSLTKAVRRVETLLGVMLFERTSTGMRVTQAGVQFLARAKRLRRDYDDALAEMRSIRTGEQGAVRLGYSPSLPDGLLVASCRRLLRERPAARLRLRRRLAKELLDSLRNGEIDVAVMPLPGISAEFATEDLYEDRLAVVADAKHPLLSRPRLRLSDLQGEEWLLPEGHITVRQSLEDAFERHGLAPPVLRIEADFSSEALFQLIAGTNILTISRCGQITRSAGLEPLKLVVDGLELNRRIGLVTRTGGYLSPVCCRLIDLFREEATQGNMAKWL</sequence>
<dbReference type="InterPro" id="IPR000847">
    <property type="entry name" value="LysR_HTH_N"/>
</dbReference>
<comment type="caution">
    <text evidence="6">The sequence shown here is derived from an EMBL/GenBank/DDBJ whole genome shotgun (WGS) entry which is preliminary data.</text>
</comment>
<name>A0A6I3W8I9_9PSED</name>
<dbReference type="PANTHER" id="PTHR30419">
    <property type="entry name" value="HTH-TYPE TRANSCRIPTIONAL REGULATOR YBHD"/>
    <property type="match status" value="1"/>
</dbReference>
<dbReference type="AlphaFoldDB" id="A0A6I3W8I9"/>
<dbReference type="PROSITE" id="PS50931">
    <property type="entry name" value="HTH_LYSR"/>
    <property type="match status" value="1"/>
</dbReference>
<reference evidence="6 7" key="1">
    <citation type="submission" date="2019-11" db="EMBL/GenBank/DDBJ databases">
        <title>Pseudomonas karstica sp. nov. and Pseudomonas spelaei sp. nov. from karst caves.</title>
        <authorList>
            <person name="Zeman M."/>
        </authorList>
    </citation>
    <scope>NUCLEOTIDE SEQUENCE [LARGE SCALE GENOMIC DNA]</scope>
    <source>
        <strain evidence="6 7">CCM 7893</strain>
    </source>
</reference>
<dbReference type="Gene3D" id="1.10.10.10">
    <property type="entry name" value="Winged helix-like DNA-binding domain superfamily/Winged helix DNA-binding domain"/>
    <property type="match status" value="1"/>
</dbReference>
<comment type="similarity">
    <text evidence="1">Belongs to the LysR transcriptional regulatory family.</text>
</comment>
<feature type="domain" description="HTH lysR-type" evidence="5">
    <location>
        <begin position="1"/>
        <end position="58"/>
    </location>
</feature>
<dbReference type="InterPro" id="IPR036390">
    <property type="entry name" value="WH_DNA-bd_sf"/>
</dbReference>
<evidence type="ECO:0000313" key="6">
    <source>
        <dbReference type="EMBL" id="MUF03763.1"/>
    </source>
</evidence>
<keyword evidence="3" id="KW-0238">DNA-binding</keyword>
<evidence type="ECO:0000259" key="5">
    <source>
        <dbReference type="PROSITE" id="PS50931"/>
    </source>
</evidence>
<dbReference type="Proteomes" id="UP000438196">
    <property type="component" value="Unassembled WGS sequence"/>
</dbReference>
<gene>
    <name evidence="6" type="ORF">GNF76_05425</name>
</gene>
<dbReference type="FunFam" id="1.10.10.10:FF:000001">
    <property type="entry name" value="LysR family transcriptional regulator"/>
    <property type="match status" value="1"/>
</dbReference>
<evidence type="ECO:0000256" key="4">
    <source>
        <dbReference type="ARBA" id="ARBA00023163"/>
    </source>
</evidence>
<dbReference type="RefSeq" id="WP_155582148.1">
    <property type="nucleotide sequence ID" value="NZ_JBHSTH010000021.1"/>
</dbReference>
<evidence type="ECO:0000256" key="2">
    <source>
        <dbReference type="ARBA" id="ARBA00023015"/>
    </source>
</evidence>
<evidence type="ECO:0000256" key="1">
    <source>
        <dbReference type="ARBA" id="ARBA00009437"/>
    </source>
</evidence>
<dbReference type="PRINTS" id="PR00039">
    <property type="entry name" value="HTHLYSR"/>
</dbReference>
<dbReference type="Gene3D" id="3.40.190.290">
    <property type="match status" value="1"/>
</dbReference>
<evidence type="ECO:0000256" key="3">
    <source>
        <dbReference type="ARBA" id="ARBA00023125"/>
    </source>
</evidence>
<keyword evidence="2" id="KW-0805">Transcription regulation</keyword>
<dbReference type="InterPro" id="IPR050950">
    <property type="entry name" value="HTH-type_LysR_regulators"/>
</dbReference>
<proteinExistence type="inferred from homology"/>
<dbReference type="GO" id="GO:0003677">
    <property type="term" value="F:DNA binding"/>
    <property type="evidence" value="ECO:0007669"/>
    <property type="project" value="UniProtKB-KW"/>
</dbReference>
<organism evidence="6 7">
    <name type="scientific">Pseudomonas spelaei</name>
    <dbReference type="NCBI Taxonomy" id="1055469"/>
    <lineage>
        <taxon>Bacteria</taxon>
        <taxon>Pseudomonadati</taxon>
        <taxon>Pseudomonadota</taxon>
        <taxon>Gammaproteobacteria</taxon>
        <taxon>Pseudomonadales</taxon>
        <taxon>Pseudomonadaceae</taxon>
        <taxon>Pseudomonas</taxon>
    </lineage>
</organism>
<keyword evidence="4" id="KW-0804">Transcription</keyword>
<protein>
    <submittedName>
        <fullName evidence="6">LysR family transcriptional regulator</fullName>
    </submittedName>
</protein>
<dbReference type="Pfam" id="PF00126">
    <property type="entry name" value="HTH_1"/>
    <property type="match status" value="1"/>
</dbReference>
<dbReference type="SUPFAM" id="SSF46785">
    <property type="entry name" value="Winged helix' DNA-binding domain"/>
    <property type="match status" value="1"/>
</dbReference>
<dbReference type="GO" id="GO:0003700">
    <property type="term" value="F:DNA-binding transcription factor activity"/>
    <property type="evidence" value="ECO:0007669"/>
    <property type="project" value="InterPro"/>
</dbReference>
<dbReference type="InterPro" id="IPR005119">
    <property type="entry name" value="LysR_subst-bd"/>
</dbReference>
<evidence type="ECO:0000313" key="7">
    <source>
        <dbReference type="Proteomes" id="UP000438196"/>
    </source>
</evidence>
<dbReference type="Pfam" id="PF03466">
    <property type="entry name" value="LysR_substrate"/>
    <property type="match status" value="1"/>
</dbReference>
<dbReference type="GO" id="GO:0005829">
    <property type="term" value="C:cytosol"/>
    <property type="evidence" value="ECO:0007669"/>
    <property type="project" value="TreeGrafter"/>
</dbReference>
<dbReference type="EMBL" id="WNNK01000003">
    <property type="protein sequence ID" value="MUF03763.1"/>
    <property type="molecule type" value="Genomic_DNA"/>
</dbReference>
<dbReference type="SUPFAM" id="SSF53850">
    <property type="entry name" value="Periplasmic binding protein-like II"/>
    <property type="match status" value="1"/>
</dbReference>